<dbReference type="SUPFAM" id="SSF53335">
    <property type="entry name" value="S-adenosyl-L-methionine-dependent methyltransferases"/>
    <property type="match status" value="1"/>
</dbReference>
<organism evidence="1">
    <name type="scientific">marine sediment metagenome</name>
    <dbReference type="NCBI Taxonomy" id="412755"/>
    <lineage>
        <taxon>unclassified sequences</taxon>
        <taxon>metagenomes</taxon>
        <taxon>ecological metagenomes</taxon>
    </lineage>
</organism>
<sequence length="234" mass="26135">MPSKTWDTKTDWDGAYSIRLERYTGGHPNTRPELRGNYERRAMFNPSIPQLDYVTPEWERIVAHFGWPLETVICIIGCGFGWSIEYLNGRGYADVWGVDPSLYIQGAKEEVDPADNTKRSLVAVKIHDAKLPTPGEVKRFLRDSGHRNGPGGEIPFDVCITERVLSSLTDAEAVTLSAEIRSRDVIKAGGVVAHIESPFSSGKQDSTMNWKSLTEWKALLPNDVIVRTGGEEFL</sequence>
<accession>A0A0F9MV52</accession>
<dbReference type="EMBL" id="LAZR01008170">
    <property type="protein sequence ID" value="KKM80515.1"/>
    <property type="molecule type" value="Genomic_DNA"/>
</dbReference>
<reference evidence="1" key="1">
    <citation type="journal article" date="2015" name="Nature">
        <title>Complex archaea that bridge the gap between prokaryotes and eukaryotes.</title>
        <authorList>
            <person name="Spang A."/>
            <person name="Saw J.H."/>
            <person name="Jorgensen S.L."/>
            <person name="Zaremba-Niedzwiedzka K."/>
            <person name="Martijn J."/>
            <person name="Lind A.E."/>
            <person name="van Eijk R."/>
            <person name="Schleper C."/>
            <person name="Guy L."/>
            <person name="Ettema T.J."/>
        </authorList>
    </citation>
    <scope>NUCLEOTIDE SEQUENCE</scope>
</reference>
<evidence type="ECO:0008006" key="2">
    <source>
        <dbReference type="Google" id="ProtNLM"/>
    </source>
</evidence>
<dbReference type="Gene3D" id="3.40.50.150">
    <property type="entry name" value="Vaccinia Virus protein VP39"/>
    <property type="match status" value="1"/>
</dbReference>
<comment type="caution">
    <text evidence="1">The sequence shown here is derived from an EMBL/GenBank/DDBJ whole genome shotgun (WGS) entry which is preliminary data.</text>
</comment>
<gene>
    <name evidence="1" type="ORF">LCGC14_1339070</name>
</gene>
<dbReference type="InterPro" id="IPR029063">
    <property type="entry name" value="SAM-dependent_MTases_sf"/>
</dbReference>
<proteinExistence type="predicted"/>
<name>A0A0F9MV52_9ZZZZ</name>
<dbReference type="AlphaFoldDB" id="A0A0F9MV52"/>
<protein>
    <recommendedName>
        <fullName evidence="2">Methyltransferase type 11 domain-containing protein</fullName>
    </recommendedName>
</protein>
<evidence type="ECO:0000313" key="1">
    <source>
        <dbReference type="EMBL" id="KKM80515.1"/>
    </source>
</evidence>